<dbReference type="SUPFAM" id="SSF75217">
    <property type="entry name" value="alpha/beta knot"/>
    <property type="match status" value="1"/>
</dbReference>
<keyword evidence="3" id="KW-0808">Transferase</keyword>
<organism evidence="5 6">
    <name type="scientific">Candidatus Geothrix odensensis</name>
    <dbReference type="NCBI Taxonomy" id="2954440"/>
    <lineage>
        <taxon>Bacteria</taxon>
        <taxon>Pseudomonadati</taxon>
        <taxon>Acidobacteriota</taxon>
        <taxon>Holophagae</taxon>
        <taxon>Holophagales</taxon>
        <taxon>Holophagaceae</taxon>
        <taxon>Geothrix</taxon>
    </lineage>
</organism>
<dbReference type="CDD" id="cd18103">
    <property type="entry name" value="SpoU-like_RlmB"/>
    <property type="match status" value="1"/>
</dbReference>
<sequence>MRYLGPHACEEALSRGELHALWVAPAAFGRVSKLLSEARAAGVVIHREPMEGLDRRSQGQRHQGVLGEGSAFAYAEFEDLAARLKEKGDAALVLALDGVTDPHNLGAILRSAAAVAVDGVLLPERRSAQVNETVIRASAGTAGRVPVCRVVNLGRALDDLKEAGAWIYGLAAGEGSRDYLDEPFDRATVLVLGAEGEGLHQKIRERCDGLLHIPMPGGIESLNVSAAAAVTLFRVVARRSQVMSSVPLQKFPLETPPLP</sequence>
<dbReference type="AlphaFoldDB" id="A0A936F355"/>
<dbReference type="InterPro" id="IPR029028">
    <property type="entry name" value="Alpha/beta_knot_MTases"/>
</dbReference>
<proteinExistence type="inferred from homology"/>
<dbReference type="Pfam" id="PF08032">
    <property type="entry name" value="SpoU_sub_bind"/>
    <property type="match status" value="1"/>
</dbReference>
<evidence type="ECO:0000313" key="5">
    <source>
        <dbReference type="EMBL" id="MBK8573131.1"/>
    </source>
</evidence>
<dbReference type="PANTHER" id="PTHR46429">
    <property type="entry name" value="23S RRNA (GUANOSINE-2'-O-)-METHYLTRANSFERASE RLMB"/>
    <property type="match status" value="1"/>
</dbReference>
<dbReference type="PANTHER" id="PTHR46429:SF1">
    <property type="entry name" value="23S RRNA (GUANOSINE-2'-O-)-METHYLTRANSFERASE RLMB"/>
    <property type="match status" value="1"/>
</dbReference>
<reference evidence="5 6" key="1">
    <citation type="submission" date="2020-10" db="EMBL/GenBank/DDBJ databases">
        <title>Connecting structure to function with the recovery of over 1000 high-quality activated sludge metagenome-assembled genomes encoding full-length rRNA genes using long-read sequencing.</title>
        <authorList>
            <person name="Singleton C.M."/>
            <person name="Petriglieri F."/>
            <person name="Kristensen J.M."/>
            <person name="Kirkegaard R.H."/>
            <person name="Michaelsen T.Y."/>
            <person name="Andersen M.H."/>
            <person name="Karst S.M."/>
            <person name="Dueholm M.S."/>
            <person name="Nielsen P.H."/>
            <person name="Albertsen M."/>
        </authorList>
    </citation>
    <scope>NUCLEOTIDE SEQUENCE [LARGE SCALE GENOMIC DNA]</scope>
    <source>
        <strain evidence="5">OdNE_18-Q3-R46-58_MAXAC.008</strain>
    </source>
</reference>
<feature type="domain" description="RNA 2-O ribose methyltransferase substrate binding" evidence="4">
    <location>
        <begin position="2"/>
        <end position="75"/>
    </location>
</feature>
<dbReference type="FunFam" id="3.40.1280.10:FF:000008">
    <property type="entry name" value="Group 3 RNA methyltransferase TrmH"/>
    <property type="match status" value="1"/>
</dbReference>
<dbReference type="SMART" id="SM00967">
    <property type="entry name" value="SpoU_sub_bind"/>
    <property type="match status" value="1"/>
</dbReference>
<evidence type="ECO:0000256" key="2">
    <source>
        <dbReference type="ARBA" id="ARBA00022603"/>
    </source>
</evidence>
<protein>
    <submittedName>
        <fullName evidence="5">23S rRNA (Guanosine(2251)-2'-O)-methyltransferase RlmB</fullName>
    </submittedName>
</protein>
<dbReference type="EMBL" id="JADKCH010000012">
    <property type="protein sequence ID" value="MBK8573131.1"/>
    <property type="molecule type" value="Genomic_DNA"/>
</dbReference>
<evidence type="ECO:0000256" key="3">
    <source>
        <dbReference type="ARBA" id="ARBA00022679"/>
    </source>
</evidence>
<dbReference type="InterPro" id="IPR029026">
    <property type="entry name" value="tRNA_m1G_MTases_N"/>
</dbReference>
<dbReference type="GO" id="GO:0003723">
    <property type="term" value="F:RNA binding"/>
    <property type="evidence" value="ECO:0007669"/>
    <property type="project" value="InterPro"/>
</dbReference>
<evidence type="ECO:0000256" key="1">
    <source>
        <dbReference type="ARBA" id="ARBA00007228"/>
    </source>
</evidence>
<comment type="caution">
    <text evidence="5">The sequence shown here is derived from an EMBL/GenBank/DDBJ whole genome shotgun (WGS) entry which is preliminary data.</text>
</comment>
<name>A0A936F355_9BACT</name>
<dbReference type="Gene3D" id="3.40.1280.10">
    <property type="match status" value="1"/>
</dbReference>
<dbReference type="GO" id="GO:0005829">
    <property type="term" value="C:cytosol"/>
    <property type="evidence" value="ECO:0007669"/>
    <property type="project" value="TreeGrafter"/>
</dbReference>
<dbReference type="GO" id="GO:0008173">
    <property type="term" value="F:RNA methyltransferase activity"/>
    <property type="evidence" value="ECO:0007669"/>
    <property type="project" value="InterPro"/>
</dbReference>
<accession>A0A936F355</accession>
<evidence type="ECO:0000313" key="6">
    <source>
        <dbReference type="Proteomes" id="UP000709959"/>
    </source>
</evidence>
<dbReference type="GO" id="GO:0032259">
    <property type="term" value="P:methylation"/>
    <property type="evidence" value="ECO:0007669"/>
    <property type="project" value="UniProtKB-KW"/>
</dbReference>
<dbReference type="InterPro" id="IPR001537">
    <property type="entry name" value="SpoU_MeTrfase"/>
</dbReference>
<dbReference type="Pfam" id="PF00588">
    <property type="entry name" value="SpoU_methylase"/>
    <property type="match status" value="1"/>
</dbReference>
<gene>
    <name evidence="5" type="primary">rlmB</name>
    <name evidence="5" type="ORF">IPN91_10900</name>
</gene>
<dbReference type="Proteomes" id="UP000709959">
    <property type="component" value="Unassembled WGS sequence"/>
</dbReference>
<dbReference type="SUPFAM" id="SSF55315">
    <property type="entry name" value="L30e-like"/>
    <property type="match status" value="1"/>
</dbReference>
<keyword evidence="2" id="KW-0489">Methyltransferase</keyword>
<dbReference type="InterPro" id="IPR029064">
    <property type="entry name" value="Ribosomal_eL30-like_sf"/>
</dbReference>
<dbReference type="NCBIfam" id="TIGR00186">
    <property type="entry name" value="rRNA_methyl_3"/>
    <property type="match status" value="1"/>
</dbReference>
<comment type="similarity">
    <text evidence="1">Belongs to the class IV-like SAM-binding methyltransferase superfamily. RNA methyltransferase TrmH family.</text>
</comment>
<evidence type="ECO:0000259" key="4">
    <source>
        <dbReference type="SMART" id="SM00967"/>
    </source>
</evidence>
<dbReference type="InterPro" id="IPR013123">
    <property type="entry name" value="SpoU_subst-bd"/>
</dbReference>
<dbReference type="Gene3D" id="3.30.1330.30">
    <property type="match status" value="1"/>
</dbReference>
<dbReference type="GO" id="GO:0006396">
    <property type="term" value="P:RNA processing"/>
    <property type="evidence" value="ECO:0007669"/>
    <property type="project" value="InterPro"/>
</dbReference>
<dbReference type="InterPro" id="IPR004441">
    <property type="entry name" value="rRNA_MeTrfase_TrmH"/>
</dbReference>